<dbReference type="InterPro" id="IPR019574">
    <property type="entry name" value="NADH_UbQ_OxRdtase_Gsu_4Fe4S-bd"/>
</dbReference>
<dbReference type="GO" id="GO:0046872">
    <property type="term" value="F:metal ion binding"/>
    <property type="evidence" value="ECO:0007669"/>
    <property type="project" value="UniProtKB-KW"/>
</dbReference>
<dbReference type="Gene3D" id="3.10.20.740">
    <property type="match status" value="1"/>
</dbReference>
<keyword evidence="6" id="KW-0479">Metal-binding</keyword>
<dbReference type="InterPro" id="IPR006963">
    <property type="entry name" value="Mopterin_OxRdtase_4Fe-4S_dom"/>
</dbReference>
<evidence type="ECO:0000256" key="10">
    <source>
        <dbReference type="ARBA" id="ARBA00023004"/>
    </source>
</evidence>
<dbReference type="Pfam" id="PF04879">
    <property type="entry name" value="Molybdop_Fe4S4"/>
    <property type="match status" value="1"/>
</dbReference>
<dbReference type="InterPro" id="IPR006656">
    <property type="entry name" value="Mopterin_OxRdtase"/>
</dbReference>
<keyword evidence="9" id="KW-0560">Oxidoreductase</keyword>
<dbReference type="PANTHER" id="PTHR43105">
    <property type="entry name" value="RESPIRATORY NITRATE REDUCTASE"/>
    <property type="match status" value="1"/>
</dbReference>
<dbReference type="GO" id="GO:0042773">
    <property type="term" value="P:ATP synthesis coupled electron transport"/>
    <property type="evidence" value="ECO:0007669"/>
    <property type="project" value="InterPro"/>
</dbReference>
<evidence type="ECO:0000256" key="11">
    <source>
        <dbReference type="ARBA" id="ARBA00023014"/>
    </source>
</evidence>
<dbReference type="SMART" id="SM00926">
    <property type="entry name" value="Molybdop_Fe4S4"/>
    <property type="match status" value="1"/>
</dbReference>
<evidence type="ECO:0000256" key="12">
    <source>
        <dbReference type="ARBA" id="ARBA00023027"/>
    </source>
</evidence>
<dbReference type="Pfam" id="PF13510">
    <property type="entry name" value="Fer2_4"/>
    <property type="match status" value="1"/>
</dbReference>
<comment type="subcellular location">
    <subcellularLocation>
        <location evidence="2">Membrane</location>
    </subcellularLocation>
</comment>
<keyword evidence="7" id="KW-0677">Repeat</keyword>
<proteinExistence type="inferred from homology"/>
<feature type="domain" description="4Fe-4S ferredoxin-type" evidence="16">
    <location>
        <begin position="144"/>
        <end position="174"/>
    </location>
</feature>
<feature type="domain" description="4Fe-4S His(Cys)3-ligated-type" evidence="18">
    <location>
        <begin position="82"/>
        <end position="121"/>
    </location>
</feature>
<evidence type="ECO:0000256" key="2">
    <source>
        <dbReference type="ARBA" id="ARBA00004370"/>
    </source>
</evidence>
<comment type="cofactor">
    <cofactor evidence="14">
        <name>[2Fe-2S] cluster</name>
        <dbReference type="ChEBI" id="CHEBI:190135"/>
    </cofactor>
</comment>
<keyword evidence="10" id="KW-0408">Iron</keyword>
<sequence>MGSNPITARINGKTITAEPGMTIMQAARANGIHIPSLCDHPALPPSGACRVCLVEVENNPKLLPACTTPLTDGMGVLTHSPKAIATRKAVVEMILIRHPLDCFSCESNGRCTLQDLAYELGIEKSPLRDEGDVNTDIPLDDTNPFYVRDMNKCILCGRCVRSCDWQSGYHAIDFQHRGIHTAINPPVGVKLEDSDCVFCGQCVQACPVGALVEKKTIGQGRSWQTQVVRTTCPYCGVGCQLDLHMKGDQITRVTGTPDGMPNRGRLCVKGRFGYDFIYSDERLTKPLIRIRKGEKKSPEDTFREASWDEALGLVASRFKEVIEEHGPDAVGGVSCARSINEDSYSMQKLFRMVFNTNNIDHCARV</sequence>
<evidence type="ECO:0000256" key="8">
    <source>
        <dbReference type="ARBA" id="ARBA00022967"/>
    </source>
</evidence>
<dbReference type="PROSITE" id="PS00641">
    <property type="entry name" value="COMPLEX1_75K_1"/>
    <property type="match status" value="1"/>
</dbReference>
<keyword evidence="12" id="KW-0520">NAD</keyword>
<dbReference type="PaxDb" id="584708-Apau_0234"/>
<keyword evidence="8" id="KW-1278">Translocase</keyword>
<evidence type="ECO:0000256" key="6">
    <source>
        <dbReference type="ARBA" id="ARBA00022723"/>
    </source>
</evidence>
<dbReference type="Proteomes" id="UP000005096">
    <property type="component" value="Chromosome"/>
</dbReference>
<dbReference type="PROSITE" id="PS00198">
    <property type="entry name" value="4FE4S_FER_1"/>
    <property type="match status" value="1"/>
</dbReference>
<evidence type="ECO:0000256" key="5">
    <source>
        <dbReference type="ARBA" id="ARBA00022714"/>
    </source>
</evidence>
<dbReference type="FunFam" id="2.20.25.90:FF:000001">
    <property type="entry name" value="Formate dehydrogenase subunit alpha"/>
    <property type="match status" value="1"/>
</dbReference>
<keyword evidence="20" id="KW-1185">Reference proteome</keyword>
<dbReference type="PANTHER" id="PTHR43105:SF14">
    <property type="entry name" value="FORMATE DEHYDROGENASE H"/>
    <property type="match status" value="1"/>
</dbReference>
<dbReference type="PROSITE" id="PS51669">
    <property type="entry name" value="4FE4S_MOW_BIS_MGD"/>
    <property type="match status" value="1"/>
</dbReference>
<evidence type="ECO:0000256" key="3">
    <source>
        <dbReference type="ARBA" id="ARBA00005404"/>
    </source>
</evidence>
<dbReference type="FunFam" id="3.30.70.20:FF:000035">
    <property type="entry name" value="Iron hydrogenase 1"/>
    <property type="match status" value="1"/>
</dbReference>
<dbReference type="FunFam" id="3.10.20.740:FF:000004">
    <property type="entry name" value="NADH-quinone oxidoreductase"/>
    <property type="match status" value="1"/>
</dbReference>
<dbReference type="Gene3D" id="3.40.50.740">
    <property type="match status" value="1"/>
</dbReference>
<accession>E3CXS7</accession>
<dbReference type="SUPFAM" id="SSF53706">
    <property type="entry name" value="Formate dehydrogenase/DMSO reductase, domains 1-3"/>
    <property type="match status" value="1"/>
</dbReference>
<reference evidence="19 20" key="1">
    <citation type="journal article" date="2010" name="Stand. Genomic Sci.">
        <title>Non-contiguous finished genome sequence of Aminomonas paucivorans type strain (GLU-3).</title>
        <authorList>
            <person name="Pitluck S."/>
            <person name="Yasawong M."/>
            <person name="Held B."/>
            <person name="Lapidus A."/>
            <person name="Nolan M."/>
            <person name="Copeland A."/>
            <person name="Lucas S."/>
            <person name="Del Rio T.G."/>
            <person name="Tice H."/>
            <person name="Cheng J.F."/>
            <person name="Chertkov O."/>
            <person name="Goodwin L."/>
            <person name="Tapia R."/>
            <person name="Han C."/>
            <person name="Liolios K."/>
            <person name="Ivanova N."/>
            <person name="Mavromatis K."/>
            <person name="Ovchinnikova G."/>
            <person name="Pati A."/>
            <person name="Chen A."/>
            <person name="Palaniappan K."/>
            <person name="Land M."/>
            <person name="Hauser L."/>
            <person name="Chang Y.J."/>
            <person name="Jeffries C.D."/>
            <person name="Pukall R."/>
            <person name="Spring S."/>
            <person name="Rohde M."/>
            <person name="Sikorski J."/>
            <person name="Goker M."/>
            <person name="Woyke T."/>
            <person name="Bristow J."/>
            <person name="Eisen J.A."/>
            <person name="Markowitz V."/>
            <person name="Hugenholtz P."/>
            <person name="Kyrpides N.C."/>
            <person name="Klenk H.P."/>
        </authorList>
    </citation>
    <scope>NUCLEOTIDE SEQUENCE [LARGE SCALE GENOMIC DNA]</scope>
    <source>
        <strain evidence="19 20">DSM 12260</strain>
    </source>
</reference>
<dbReference type="STRING" id="584708.Apau_0234"/>
<dbReference type="PROSITE" id="PS51085">
    <property type="entry name" value="2FE2S_FER_2"/>
    <property type="match status" value="1"/>
</dbReference>
<dbReference type="InterPro" id="IPR000283">
    <property type="entry name" value="NADH_UbQ_OxRdtase_75kDa_su_CS"/>
</dbReference>
<dbReference type="PROSITE" id="PS00551">
    <property type="entry name" value="MOLYBDOPTERIN_PROK_1"/>
    <property type="match status" value="1"/>
</dbReference>
<dbReference type="InterPro" id="IPR001041">
    <property type="entry name" value="2Fe-2S_ferredoxin-type"/>
</dbReference>
<evidence type="ECO:0000313" key="20">
    <source>
        <dbReference type="Proteomes" id="UP000005096"/>
    </source>
</evidence>
<evidence type="ECO:0000256" key="1">
    <source>
        <dbReference type="ARBA" id="ARBA00001966"/>
    </source>
</evidence>
<dbReference type="HOGENOM" id="CLU_000422_11_0_0"/>
<evidence type="ECO:0000259" key="16">
    <source>
        <dbReference type="PROSITE" id="PS51379"/>
    </source>
</evidence>
<dbReference type="GO" id="GO:0003954">
    <property type="term" value="F:NADH dehydrogenase activity"/>
    <property type="evidence" value="ECO:0007669"/>
    <property type="project" value="TreeGrafter"/>
</dbReference>
<evidence type="ECO:0000256" key="13">
    <source>
        <dbReference type="ARBA" id="ARBA00023136"/>
    </source>
</evidence>
<dbReference type="GO" id="GO:0051537">
    <property type="term" value="F:2 iron, 2 sulfur cluster binding"/>
    <property type="evidence" value="ECO:0007669"/>
    <property type="project" value="UniProtKB-KW"/>
</dbReference>
<evidence type="ECO:0000259" key="18">
    <source>
        <dbReference type="PROSITE" id="PS51839"/>
    </source>
</evidence>
<evidence type="ECO:0000313" key="19">
    <source>
        <dbReference type="EMBL" id="EFQ22670.1"/>
    </source>
</evidence>
<keyword evidence="13" id="KW-0472">Membrane</keyword>
<dbReference type="Pfam" id="PF00384">
    <property type="entry name" value="Molybdopterin"/>
    <property type="match status" value="1"/>
</dbReference>
<dbReference type="PROSITE" id="PS51379">
    <property type="entry name" value="4FE4S_FER_2"/>
    <property type="match status" value="2"/>
</dbReference>
<keyword evidence="4" id="KW-0004">4Fe-4S</keyword>
<dbReference type="eggNOG" id="COG3383">
    <property type="taxonomic scope" value="Bacteria"/>
</dbReference>
<dbReference type="GO" id="GO:0051539">
    <property type="term" value="F:4 iron, 4 sulfur cluster binding"/>
    <property type="evidence" value="ECO:0007669"/>
    <property type="project" value="UniProtKB-KW"/>
</dbReference>
<feature type="domain" description="4Fe-4S ferredoxin-type" evidence="16">
    <location>
        <begin position="187"/>
        <end position="216"/>
    </location>
</feature>
<comment type="cofactor">
    <cofactor evidence="1">
        <name>[4Fe-4S] cluster</name>
        <dbReference type="ChEBI" id="CHEBI:49883"/>
    </cofactor>
</comment>
<dbReference type="InterPro" id="IPR036010">
    <property type="entry name" value="2Fe-2S_ferredoxin-like_sf"/>
</dbReference>
<feature type="domain" description="4Fe-4S Mo/W bis-MGD-type" evidence="17">
    <location>
        <begin position="225"/>
        <end position="281"/>
    </location>
</feature>
<dbReference type="SUPFAM" id="SSF54862">
    <property type="entry name" value="4Fe-4S ferredoxins"/>
    <property type="match status" value="1"/>
</dbReference>
<dbReference type="PROSITE" id="PS51839">
    <property type="entry name" value="4FE4S_HC3"/>
    <property type="match status" value="1"/>
</dbReference>
<dbReference type="Gene3D" id="3.30.70.20">
    <property type="match status" value="1"/>
</dbReference>
<dbReference type="InterPro" id="IPR017896">
    <property type="entry name" value="4Fe4S_Fe-S-bd"/>
</dbReference>
<protein>
    <submittedName>
        <fullName evidence="19">Molybdopterin oxidoreductase Fe4S4 region</fullName>
    </submittedName>
</protein>
<keyword evidence="5" id="KW-0001">2Fe-2S</keyword>
<evidence type="ECO:0000256" key="9">
    <source>
        <dbReference type="ARBA" id="ARBA00023002"/>
    </source>
</evidence>
<evidence type="ECO:0000256" key="7">
    <source>
        <dbReference type="ARBA" id="ARBA00022737"/>
    </source>
</evidence>
<evidence type="ECO:0000256" key="14">
    <source>
        <dbReference type="ARBA" id="ARBA00034078"/>
    </source>
</evidence>
<dbReference type="SUPFAM" id="SSF54292">
    <property type="entry name" value="2Fe-2S ferredoxin-like"/>
    <property type="match status" value="1"/>
</dbReference>
<dbReference type="InterPro" id="IPR017900">
    <property type="entry name" value="4Fe4S_Fe_S_CS"/>
</dbReference>
<evidence type="ECO:0000259" key="17">
    <source>
        <dbReference type="PROSITE" id="PS51669"/>
    </source>
</evidence>
<dbReference type="GO" id="GO:0008137">
    <property type="term" value="F:NADH dehydrogenase (ubiquinone) activity"/>
    <property type="evidence" value="ECO:0007669"/>
    <property type="project" value="InterPro"/>
</dbReference>
<dbReference type="SMART" id="SM00929">
    <property type="entry name" value="NADH-G_4Fe-4S_3"/>
    <property type="match status" value="1"/>
</dbReference>
<keyword evidence="11" id="KW-0411">Iron-sulfur</keyword>
<comment type="similarity">
    <text evidence="3">Belongs to the complex I 75 kDa subunit family.</text>
</comment>
<dbReference type="InterPro" id="IPR027467">
    <property type="entry name" value="MopterinOxRdtase_cofactor_BS"/>
</dbReference>
<name>E3CXS7_9BACT</name>
<organism evidence="19 20">
    <name type="scientific">Aminomonas paucivorans DSM 12260</name>
    <dbReference type="NCBI Taxonomy" id="584708"/>
    <lineage>
        <taxon>Bacteria</taxon>
        <taxon>Thermotogati</taxon>
        <taxon>Synergistota</taxon>
        <taxon>Synergistia</taxon>
        <taxon>Synergistales</taxon>
        <taxon>Synergistaceae</taxon>
        <taxon>Aminomonas</taxon>
    </lineage>
</organism>
<evidence type="ECO:0000259" key="15">
    <source>
        <dbReference type="PROSITE" id="PS51085"/>
    </source>
</evidence>
<gene>
    <name evidence="19" type="ORF">Apau_0234</name>
</gene>
<dbReference type="Gene3D" id="2.20.25.90">
    <property type="entry name" value="ADC-like domains"/>
    <property type="match status" value="1"/>
</dbReference>
<dbReference type="InterPro" id="IPR050123">
    <property type="entry name" value="Prok_molybdopt-oxidoreductase"/>
</dbReference>
<dbReference type="Pfam" id="PF10588">
    <property type="entry name" value="NADH-G_4Fe-4S_3"/>
    <property type="match status" value="1"/>
</dbReference>
<dbReference type="GO" id="GO:0016020">
    <property type="term" value="C:membrane"/>
    <property type="evidence" value="ECO:0007669"/>
    <property type="project" value="UniProtKB-SubCell"/>
</dbReference>
<dbReference type="Pfam" id="PF12838">
    <property type="entry name" value="Fer4_7"/>
    <property type="match status" value="1"/>
</dbReference>
<dbReference type="CDD" id="cd00207">
    <property type="entry name" value="fer2"/>
    <property type="match status" value="1"/>
</dbReference>
<dbReference type="EMBL" id="CM001022">
    <property type="protein sequence ID" value="EFQ22670.1"/>
    <property type="molecule type" value="Genomic_DNA"/>
</dbReference>
<evidence type="ECO:0000256" key="4">
    <source>
        <dbReference type="ARBA" id="ARBA00022485"/>
    </source>
</evidence>
<dbReference type="AlphaFoldDB" id="E3CXS7"/>
<feature type="domain" description="2Fe-2S ferredoxin-type" evidence="15">
    <location>
        <begin position="4"/>
        <end position="82"/>
    </location>
</feature>